<feature type="transmembrane region" description="Helical" evidence="2">
    <location>
        <begin position="12"/>
        <end position="36"/>
    </location>
</feature>
<sequence length="353" mass="40191">MYLPTSKWTWSFLAVTLLQAIIGLALEGYIFGLFNSQLLPEARNPLSADKGNYTKAIPTDLSLLIFAFVYQLVLVYDALRSQNTIQVIGLVVMNLGIVVYCALQKEQVYQAAFNLNRQNFLPMSYWDQVDAYLTALPCVVALGSALLGFIAWKLYGEFGWNIYKQIGADRRMKNRYMIYQIYIALLKFDFFLFVGFEVQFLVLVSGTSDSERYVTVAAVPITVLVLLLAAWFAQRENFYGSLGVMFVYFAMAGYFIFKLIRMYDSDRVDAYRPARRTLTVFAIFTLLLVTITIVIASWCMMNYNKGLKDHLVKRRPTSSNAPAGKQDIELDYQGGQQGFNQSRPYGGSRMEID</sequence>
<keyword evidence="2" id="KW-0472">Membrane</keyword>
<organism evidence="3 4">
    <name type="scientific">Microthyrium microscopicum</name>
    <dbReference type="NCBI Taxonomy" id="703497"/>
    <lineage>
        <taxon>Eukaryota</taxon>
        <taxon>Fungi</taxon>
        <taxon>Dikarya</taxon>
        <taxon>Ascomycota</taxon>
        <taxon>Pezizomycotina</taxon>
        <taxon>Dothideomycetes</taxon>
        <taxon>Dothideomycetes incertae sedis</taxon>
        <taxon>Microthyriales</taxon>
        <taxon>Microthyriaceae</taxon>
        <taxon>Microthyrium</taxon>
    </lineage>
</organism>
<dbReference type="Proteomes" id="UP000799302">
    <property type="component" value="Unassembled WGS sequence"/>
</dbReference>
<accession>A0A6A6TZL4</accession>
<evidence type="ECO:0000256" key="1">
    <source>
        <dbReference type="SAM" id="MobiDB-lite"/>
    </source>
</evidence>
<feature type="region of interest" description="Disordered" evidence="1">
    <location>
        <begin position="315"/>
        <end position="353"/>
    </location>
</feature>
<evidence type="ECO:0000313" key="4">
    <source>
        <dbReference type="Proteomes" id="UP000799302"/>
    </source>
</evidence>
<keyword evidence="2" id="KW-0812">Transmembrane</keyword>
<feature type="transmembrane region" description="Helical" evidence="2">
    <location>
        <begin position="176"/>
        <end position="201"/>
    </location>
</feature>
<feature type="transmembrane region" description="Helical" evidence="2">
    <location>
        <begin position="238"/>
        <end position="257"/>
    </location>
</feature>
<feature type="transmembrane region" description="Helical" evidence="2">
    <location>
        <begin position="213"/>
        <end position="231"/>
    </location>
</feature>
<dbReference type="AlphaFoldDB" id="A0A6A6TZL4"/>
<evidence type="ECO:0000313" key="3">
    <source>
        <dbReference type="EMBL" id="KAF2664114.1"/>
    </source>
</evidence>
<protein>
    <submittedName>
        <fullName evidence="3">Uncharacterized protein</fullName>
    </submittedName>
</protein>
<feature type="transmembrane region" description="Helical" evidence="2">
    <location>
        <begin position="131"/>
        <end position="155"/>
    </location>
</feature>
<dbReference type="GO" id="GO:0005794">
    <property type="term" value="C:Golgi apparatus"/>
    <property type="evidence" value="ECO:0007669"/>
    <property type="project" value="TreeGrafter"/>
</dbReference>
<dbReference type="PANTHER" id="PTHR34391">
    <property type="entry name" value="UPF0658 GOLGI APPARATUS MEMBRANE PROTEIN C1952.10C-RELATED"/>
    <property type="match status" value="1"/>
</dbReference>
<feature type="transmembrane region" description="Helical" evidence="2">
    <location>
        <begin position="56"/>
        <end position="75"/>
    </location>
</feature>
<dbReference type="OrthoDB" id="2448307at2759"/>
<name>A0A6A6TZL4_9PEZI</name>
<dbReference type="InterPro" id="IPR040410">
    <property type="entry name" value="UPF0658_Golgi"/>
</dbReference>
<dbReference type="EMBL" id="MU004243">
    <property type="protein sequence ID" value="KAF2664114.1"/>
    <property type="molecule type" value="Genomic_DNA"/>
</dbReference>
<proteinExistence type="predicted"/>
<gene>
    <name evidence="3" type="ORF">BT63DRAFT_101174</name>
</gene>
<keyword evidence="2" id="KW-1133">Transmembrane helix</keyword>
<keyword evidence="4" id="KW-1185">Reference proteome</keyword>
<reference evidence="3" key="1">
    <citation type="journal article" date="2020" name="Stud. Mycol.">
        <title>101 Dothideomycetes genomes: a test case for predicting lifestyles and emergence of pathogens.</title>
        <authorList>
            <person name="Haridas S."/>
            <person name="Albert R."/>
            <person name="Binder M."/>
            <person name="Bloem J."/>
            <person name="Labutti K."/>
            <person name="Salamov A."/>
            <person name="Andreopoulos B."/>
            <person name="Baker S."/>
            <person name="Barry K."/>
            <person name="Bills G."/>
            <person name="Bluhm B."/>
            <person name="Cannon C."/>
            <person name="Castanera R."/>
            <person name="Culley D."/>
            <person name="Daum C."/>
            <person name="Ezra D."/>
            <person name="Gonzalez J."/>
            <person name="Henrissat B."/>
            <person name="Kuo A."/>
            <person name="Liang C."/>
            <person name="Lipzen A."/>
            <person name="Lutzoni F."/>
            <person name="Magnuson J."/>
            <person name="Mondo S."/>
            <person name="Nolan M."/>
            <person name="Ohm R."/>
            <person name="Pangilinan J."/>
            <person name="Park H.-J."/>
            <person name="Ramirez L."/>
            <person name="Alfaro M."/>
            <person name="Sun H."/>
            <person name="Tritt A."/>
            <person name="Yoshinaga Y."/>
            <person name="Zwiers L.-H."/>
            <person name="Turgeon B."/>
            <person name="Goodwin S."/>
            <person name="Spatafora J."/>
            <person name="Crous P."/>
            <person name="Grigoriev I."/>
        </authorList>
    </citation>
    <scope>NUCLEOTIDE SEQUENCE</scope>
    <source>
        <strain evidence="3">CBS 115976</strain>
    </source>
</reference>
<feature type="transmembrane region" description="Helical" evidence="2">
    <location>
        <begin position="87"/>
        <end position="105"/>
    </location>
</feature>
<feature type="transmembrane region" description="Helical" evidence="2">
    <location>
        <begin position="277"/>
        <end position="301"/>
    </location>
</feature>
<dbReference type="PANTHER" id="PTHR34391:SF1">
    <property type="entry name" value="UPF0658 GOLGI APPARATUS MEMBRANE PROTEIN C1952.10C-RELATED"/>
    <property type="match status" value="1"/>
</dbReference>
<evidence type="ECO:0000256" key="2">
    <source>
        <dbReference type="SAM" id="Phobius"/>
    </source>
</evidence>